<proteinExistence type="predicted"/>
<evidence type="ECO:0000259" key="1">
    <source>
        <dbReference type="Pfam" id="PF13480"/>
    </source>
</evidence>
<evidence type="ECO:0000313" key="2">
    <source>
        <dbReference type="EMBL" id="BAW80581.1"/>
    </source>
</evidence>
<dbReference type="EMBL" id="AP014836">
    <property type="protein sequence ID" value="BAW80581.1"/>
    <property type="molecule type" value="Genomic_DNA"/>
</dbReference>
<sequence>MNHIQVEVVEDEDHFLGLKSQWNMLVDQVSSSHHIFLCYEWFDSVWQWRRQEAKLWILLVWRDSTLIGICPFIRSTCRLRGLPLRVVEFLSVPDTQYCDLIAMPGEESLITCTLAGWLKRCSYQWDLVDLRYLPVSAAIDTLVDNLAASGFAQAIGAETRNYYISLEGGWENFYQKRSRRLKKGNNLVANHLTRAGKIELEWVQDFSRKEVALQTAVAMSVSSWKEDKLGALNKTGPYAFIRRLTEYAAHCDWLSIWILWLNGHPLACEYQLKCQNNIYALRSDYDLTQAELSPGTYLNWKIIEALFQTSLTRYYFGPGDNSYKLRWTDSAESLKRRFVYGQSALARLSYFVEEHGIPLLRRLRSFIKVFATSKEIKS</sequence>
<feature type="domain" description="BioF2-like acetyltransferase" evidence="1">
    <location>
        <begin position="190"/>
        <end position="324"/>
    </location>
</feature>
<dbReference type="InterPro" id="IPR038740">
    <property type="entry name" value="BioF2-like_GNAT_dom"/>
</dbReference>
<dbReference type="Proteomes" id="UP000243679">
    <property type="component" value="Chromosome"/>
</dbReference>
<dbReference type="KEGG" id="ntt:TAO_1211"/>
<keyword evidence="3" id="KW-1185">Reference proteome</keyword>
<dbReference type="Gene3D" id="3.40.630.30">
    <property type="match status" value="1"/>
</dbReference>
<accession>A0A1Q2SN89</accession>
<dbReference type="RefSeq" id="WP_096527110.1">
    <property type="nucleotide sequence ID" value="NZ_AP014836.1"/>
</dbReference>
<gene>
    <name evidence="2" type="ORF">TAO_1211</name>
</gene>
<dbReference type="AlphaFoldDB" id="A0A1Q2SN89"/>
<evidence type="ECO:0000313" key="3">
    <source>
        <dbReference type="Proteomes" id="UP000243679"/>
    </source>
</evidence>
<dbReference type="InterPro" id="IPR016181">
    <property type="entry name" value="Acyl_CoA_acyltransferase"/>
</dbReference>
<dbReference type="OrthoDB" id="208468at2"/>
<protein>
    <submittedName>
        <fullName evidence="2">Cellulose biosynthesis-like protein</fullName>
    </submittedName>
</protein>
<dbReference type="Pfam" id="PF13480">
    <property type="entry name" value="Acetyltransf_6"/>
    <property type="match status" value="1"/>
</dbReference>
<organism evidence="2 3">
    <name type="scientific">Candidatus Nitrosoglobus terrae</name>
    <dbReference type="NCBI Taxonomy" id="1630141"/>
    <lineage>
        <taxon>Bacteria</taxon>
        <taxon>Pseudomonadati</taxon>
        <taxon>Pseudomonadota</taxon>
        <taxon>Gammaproteobacteria</taxon>
        <taxon>Chromatiales</taxon>
        <taxon>Chromatiaceae</taxon>
        <taxon>Candidatus Nitrosoglobus</taxon>
    </lineage>
</organism>
<dbReference type="SUPFAM" id="SSF55729">
    <property type="entry name" value="Acyl-CoA N-acyltransferases (Nat)"/>
    <property type="match status" value="1"/>
</dbReference>
<name>A0A1Q2SN89_9GAMM</name>
<reference evidence="2 3" key="1">
    <citation type="journal article" date="2017" name="ISME J.">
        <title>An acid-tolerant ammonia-oxidizing ?-proteobacterium from soil.</title>
        <authorList>
            <person name="Hayatsu M."/>
            <person name="Tago K."/>
            <person name="Uchiyama I."/>
            <person name="Toyoda A."/>
            <person name="Wang Y."/>
            <person name="Shimomura Y."/>
            <person name="Okubo T."/>
            <person name="Kurisu F."/>
            <person name="Hirono Y."/>
            <person name="Nonaka K."/>
            <person name="Akiyama H."/>
            <person name="Itoh T."/>
            <person name="Takami H."/>
        </authorList>
    </citation>
    <scope>NUCLEOTIDE SEQUENCE [LARGE SCALE GENOMIC DNA]</scope>
    <source>
        <strain evidence="2 3">TAO100</strain>
    </source>
</reference>